<keyword evidence="1" id="KW-1185">Reference proteome</keyword>
<dbReference type="WBParaSite" id="jg12796">
    <property type="protein sequence ID" value="jg12796"/>
    <property type="gene ID" value="jg12796"/>
</dbReference>
<evidence type="ECO:0000313" key="1">
    <source>
        <dbReference type="Proteomes" id="UP000887574"/>
    </source>
</evidence>
<dbReference type="Proteomes" id="UP000887574">
    <property type="component" value="Unplaced"/>
</dbReference>
<reference evidence="2" key="1">
    <citation type="submission" date="2022-11" db="UniProtKB">
        <authorList>
            <consortium name="WormBaseParasite"/>
        </authorList>
    </citation>
    <scope>IDENTIFICATION</scope>
</reference>
<organism evidence="1 2">
    <name type="scientific">Ditylenchus dipsaci</name>
    <dbReference type="NCBI Taxonomy" id="166011"/>
    <lineage>
        <taxon>Eukaryota</taxon>
        <taxon>Metazoa</taxon>
        <taxon>Ecdysozoa</taxon>
        <taxon>Nematoda</taxon>
        <taxon>Chromadorea</taxon>
        <taxon>Rhabditida</taxon>
        <taxon>Tylenchina</taxon>
        <taxon>Tylenchomorpha</taxon>
        <taxon>Sphaerularioidea</taxon>
        <taxon>Anguinidae</taxon>
        <taxon>Anguininae</taxon>
        <taxon>Ditylenchus</taxon>
    </lineage>
</organism>
<protein>
    <submittedName>
        <fullName evidence="2">Uncharacterized protein</fullName>
    </submittedName>
</protein>
<dbReference type="AlphaFoldDB" id="A0A915CVX2"/>
<sequence>MLKQRIRKPEPPAAPAGHYMNERLMNGRAEAAQFAYGAPAESTDFMANTNHECSSAITYGSFEDAYKNSHKKSNVVTCVKNVKTRNSLTEMPYIVDSQSGFSCCDLKTARLLRLTPIVTTIVPKISEVAVEKIKRCFFFTTAIVKFGEHTFEELFLVVRGNLPAALIIGQELWKKAEESMKTLKKNTVKVYDLLSKMINQAVNITLATIGKWVK</sequence>
<evidence type="ECO:0000313" key="2">
    <source>
        <dbReference type="WBParaSite" id="jg12796"/>
    </source>
</evidence>
<accession>A0A915CVX2</accession>
<name>A0A915CVX2_9BILA</name>
<proteinExistence type="predicted"/>